<dbReference type="Pfam" id="PF21077">
    <property type="entry name" value="GDH_ACT3"/>
    <property type="match status" value="1"/>
</dbReference>
<evidence type="ECO:0000259" key="6">
    <source>
        <dbReference type="Pfam" id="PF21077"/>
    </source>
</evidence>
<dbReference type="Pfam" id="PF21075">
    <property type="entry name" value="GDH_ACT1"/>
    <property type="match status" value="1"/>
</dbReference>
<dbReference type="InterPro" id="IPR049059">
    <property type="entry name" value="NAD_Glu_DH_HM1"/>
</dbReference>
<evidence type="ECO:0000313" key="7">
    <source>
        <dbReference type="EMBL" id="GAA4408437.1"/>
    </source>
</evidence>
<evidence type="ECO:0000259" key="5">
    <source>
        <dbReference type="Pfam" id="PF21076"/>
    </source>
</evidence>
<dbReference type="PIRSF" id="PIRSF036761">
    <property type="entry name" value="GDH_Mll4104"/>
    <property type="match status" value="1"/>
</dbReference>
<dbReference type="InterPro" id="IPR049064">
    <property type="entry name" value="NAD_Glu_DH_ACT3"/>
</dbReference>
<dbReference type="Proteomes" id="UP001500945">
    <property type="component" value="Unassembled WGS sequence"/>
</dbReference>
<evidence type="ECO:0000313" key="8">
    <source>
        <dbReference type="Proteomes" id="UP001500945"/>
    </source>
</evidence>
<dbReference type="Pfam" id="PF21078">
    <property type="entry name" value="GDH_HM3"/>
    <property type="match status" value="1"/>
</dbReference>
<feature type="domain" description="NAD-glutamate dehydrogenase ACT2" evidence="5">
    <location>
        <begin position="410"/>
        <end position="503"/>
    </location>
</feature>
<dbReference type="InterPro" id="IPR036291">
    <property type="entry name" value="NAD(P)-bd_dom_sf"/>
</dbReference>
<dbReference type="InterPro" id="IPR048381">
    <property type="entry name" value="GDH_C"/>
</dbReference>
<organism evidence="7 8">
    <name type="scientific">Fodinibacter luteus</name>
    <dbReference type="NCBI Taxonomy" id="552064"/>
    <lineage>
        <taxon>Bacteria</taxon>
        <taxon>Bacillati</taxon>
        <taxon>Actinomycetota</taxon>
        <taxon>Actinomycetes</taxon>
        <taxon>Micrococcales</taxon>
        <taxon>Intrasporangiaceae</taxon>
        <taxon>Fodinibacter (ex Wang et al. 2009)</taxon>
    </lineage>
</organism>
<feature type="compositionally biased region" description="Low complexity" evidence="1">
    <location>
        <begin position="723"/>
        <end position="746"/>
    </location>
</feature>
<reference evidence="8" key="1">
    <citation type="journal article" date="2019" name="Int. J. Syst. Evol. Microbiol.">
        <title>The Global Catalogue of Microorganisms (GCM) 10K type strain sequencing project: providing services to taxonomists for standard genome sequencing and annotation.</title>
        <authorList>
            <consortium name="The Broad Institute Genomics Platform"/>
            <consortium name="The Broad Institute Genome Sequencing Center for Infectious Disease"/>
            <person name="Wu L."/>
            <person name="Ma J."/>
        </authorList>
    </citation>
    <scope>NUCLEOTIDE SEQUENCE [LARGE SCALE GENOMIC DNA]</scope>
    <source>
        <strain evidence="8">JCM 17809</strain>
    </source>
</reference>
<protein>
    <submittedName>
        <fullName evidence="7">NAD-glutamate dehydrogenase</fullName>
    </submittedName>
</protein>
<evidence type="ECO:0000259" key="3">
    <source>
        <dbReference type="Pfam" id="PF21074"/>
    </source>
</evidence>
<feature type="domain" description="NAD-glutamate dehydrogenase ACT3" evidence="6">
    <location>
        <begin position="560"/>
        <end position="628"/>
    </location>
</feature>
<dbReference type="PANTHER" id="PTHR43403">
    <property type="entry name" value="NAD-SPECIFIC GLUTAMATE DEHYDROGENASE"/>
    <property type="match status" value="1"/>
</dbReference>
<feature type="region of interest" description="Disordered" evidence="1">
    <location>
        <begin position="722"/>
        <end position="747"/>
    </location>
</feature>
<keyword evidence="8" id="KW-1185">Reference proteome</keyword>
<dbReference type="InterPro" id="IPR024727">
    <property type="entry name" value="NAD_Glu_DH_N_ACT1"/>
</dbReference>
<dbReference type="InterPro" id="IPR049058">
    <property type="entry name" value="NAD_Glu_DH_HM2"/>
</dbReference>
<evidence type="ECO:0000259" key="4">
    <source>
        <dbReference type="Pfam" id="PF21075"/>
    </source>
</evidence>
<feature type="domain" description="NAD-glutamate dehydrogenase N-terminal ACT1" evidence="4">
    <location>
        <begin position="32"/>
        <end position="179"/>
    </location>
</feature>
<gene>
    <name evidence="7" type="ORF">GCM10023168_25820</name>
</gene>
<dbReference type="SUPFAM" id="SSF53223">
    <property type="entry name" value="Aminoacid dehydrogenase-like, N-terminal domain"/>
    <property type="match status" value="1"/>
</dbReference>
<comment type="caution">
    <text evidence="7">The sequence shown here is derived from an EMBL/GenBank/DDBJ whole genome shotgun (WGS) entry which is preliminary data.</text>
</comment>
<dbReference type="Gene3D" id="3.40.50.720">
    <property type="entry name" value="NAD(P)-binding Rossmann-like Domain"/>
    <property type="match status" value="1"/>
</dbReference>
<proteinExistence type="predicted"/>
<evidence type="ECO:0000256" key="1">
    <source>
        <dbReference type="SAM" id="MobiDB-lite"/>
    </source>
</evidence>
<dbReference type="Pfam" id="PF21073">
    <property type="entry name" value="GDH_HM1"/>
    <property type="match status" value="1"/>
</dbReference>
<feature type="domain" description="NAD-specific glutamate dehydrogenase C-terminal" evidence="3">
    <location>
        <begin position="1300"/>
        <end position="1637"/>
    </location>
</feature>
<dbReference type="Pfam" id="PF21074">
    <property type="entry name" value="GDH_C"/>
    <property type="match status" value="1"/>
</dbReference>
<evidence type="ECO:0000259" key="2">
    <source>
        <dbReference type="Pfam" id="PF05088"/>
    </source>
</evidence>
<dbReference type="Pfam" id="PF05088">
    <property type="entry name" value="Bac_GDH_CD"/>
    <property type="match status" value="1"/>
</dbReference>
<sequence length="1646" mass="181453">MSTAQARSREDVLAEIATAFEEAAPDGGGPTFVHRYFRHVPLDELLSRTPDIYAGAAASHLELAATRLPGVSNVRVYNPSTETDGWSNARTVIQVVTDDMPFLVDSVTGALVGAGIDIHLIVHPQLVVSRDALGGLEEVLDRDVTGKKAKGALGELAESWMLLSIDRESDEKRRAHLERVVREVLEDVRQAVEDWPRMRSKCLVVAAELEGTPPEGVDADETALAIRFLRWMADNHFTFLGYRDYTLRMTDAGEVIEPVTGSGLGLLRSDPPLGKEPDVLSAQARAKAHEPNILVLTKANSRSTVHRVAHLDYVGVKQYDEEGNVIGERRFLGLYASTAYTESVMRVPLVAEKVHGVLERSGVAPDSHTGKDLIGVLEGYPRDELIQASVEQLYETAMAVTQLQERRRTKLFIREDDFGRFVSCLVYIPRDRYNTGVRVKMADLLKDTFGGESVEFSARVSESALSRLQFVVRVAKGKRVRTLDRAEQDALEQRLVEVSRTWSDRLGDALRTAHGEETGDRLMDRFGRSFPTAYEETFTVRQGVADLAHLDRLGPGRGTSVALYRPADAPATIRRFKLFRVDPLSLTDILPIFSHMGVEVVDEQPFEIDRADGTTLHVYDFGLRVKDAAIWEECPHERLRDLFEGAVSAVWDGRAESDGFNRLVLAAQLTWRQVVVLRTVAKYLRQTRATYSQDYLEDALVSHPTIARDLVEVWQARFDPDRGAGQPAGAPAAGSDGAGATASGASTDEEAAATRVLDALDDVSSLDHDRIIRAFLGVIRAGLRTNFYQHGADGAEHKPYVSLKLNPKAVPDLPAPRPQFEIWVYSPRVEGVHLRFGPVARGGLRWSDRREDFRTEILGLVKAQMVKNAVIVPTGSKGGFYAKQLPDPALDREAWLEEGKAAYRMFISGLLDITDNRVSGAIVPPERVVRHDGDDPYLVVAADKGTATFSDIANGVAQSYGFWLDDAFASGGSAGYDHKAMGITARGAWESVKRHFREMGVDTQSQEFTVVGIGDMSGDVFGNGMLLSEHIRLVAAFDHRHVFIDPDPVAGPAFAERTRLFGLPRSSWDDYDRSLISTGGGVFARTLKSVDITPEMATALGLDPGVTTMTPAELIHAILLAPVDLLWNGGIGTYVKAATEDHLSIGDRANDAIRVDGGELRVKVVGEGGNLGLSQLGRIEAALNGVRVNTDAIDNSAGVDTSDHEVNIKILLGEVVRGGDLTTQERNELLASMTDDVAQHVLRDNYEQNVLLGNARAQELSMASVHERLIHWLEDRGDLDRGLEFLPSDAEIEKRVHDRLGLKSPEFAVLVAYAKLALKEDILASSIPDDPYFARTLGEYFPPPIRERYPDELAAHPLRREIVTNSVVNSMVNRGGITFAYRATEEAGATSEQVTRAFVVCREVFGLADFVRRVEELDNVVPTAAQTGLYLEFRRLLDRSVRWFLTSRPSTLDIGAEIERFSAIVHELGPQVPTLLRGDERRRLERKASEYMKVGVPEDLAVHAASLLDWYSLLDIIDIAADTGRQPTDVAPLYYLVSERFGIDSMLTKVTRLPRDDRWDALARGALRDDLYSVLESLTRSVIEVGGDAGPEPAEQWAAWESANRESIQRSRTALSAIRRLESPNIAALSVALRTLRSVIRVGASS</sequence>
<accession>A0ABP8KK37</accession>
<dbReference type="InterPro" id="IPR046346">
    <property type="entry name" value="Aminoacid_DH-like_N_sf"/>
</dbReference>
<feature type="domain" description="NAD-glutamate dehydrogenase catalytic" evidence="2">
    <location>
        <begin position="756"/>
        <end position="1253"/>
    </location>
</feature>
<dbReference type="Pfam" id="PF21079">
    <property type="entry name" value="GDH_HM2"/>
    <property type="match status" value="1"/>
</dbReference>
<dbReference type="InterPro" id="IPR049062">
    <property type="entry name" value="NAD_Glu_DH_ACT2"/>
</dbReference>
<dbReference type="InterPro" id="IPR028971">
    <property type="entry name" value="NAD-GDH_cat"/>
</dbReference>
<dbReference type="Pfam" id="PF21076">
    <property type="entry name" value="GDH_ACT2"/>
    <property type="match status" value="1"/>
</dbReference>
<dbReference type="InterPro" id="IPR049056">
    <property type="entry name" value="NAD_Glu_DH_HM3"/>
</dbReference>
<dbReference type="PANTHER" id="PTHR43403:SF1">
    <property type="entry name" value="NAD-SPECIFIC GLUTAMATE DEHYDROGENASE"/>
    <property type="match status" value="1"/>
</dbReference>
<dbReference type="InterPro" id="IPR007780">
    <property type="entry name" value="NAD_Glu_DH_bac"/>
</dbReference>
<name>A0ABP8KK37_9MICO</name>
<dbReference type="SUPFAM" id="SSF51735">
    <property type="entry name" value="NAD(P)-binding Rossmann-fold domains"/>
    <property type="match status" value="1"/>
</dbReference>
<dbReference type="EMBL" id="BAABGM010000015">
    <property type="protein sequence ID" value="GAA4408437.1"/>
    <property type="molecule type" value="Genomic_DNA"/>
</dbReference>
<dbReference type="RefSeq" id="WP_345206630.1">
    <property type="nucleotide sequence ID" value="NZ_BAABGM010000015.1"/>
</dbReference>